<organism evidence="3 4">
    <name type="scientific">Spongiactinospora gelatinilytica</name>
    <dbReference type="NCBI Taxonomy" id="2666298"/>
    <lineage>
        <taxon>Bacteria</taxon>
        <taxon>Bacillati</taxon>
        <taxon>Actinomycetota</taxon>
        <taxon>Actinomycetes</taxon>
        <taxon>Streptosporangiales</taxon>
        <taxon>Streptosporangiaceae</taxon>
        <taxon>Spongiactinospora</taxon>
    </lineage>
</organism>
<dbReference type="PANTHER" id="PTHR43798">
    <property type="entry name" value="MONOACYLGLYCEROL LIPASE"/>
    <property type="match status" value="1"/>
</dbReference>
<dbReference type="GO" id="GO:0016020">
    <property type="term" value="C:membrane"/>
    <property type="evidence" value="ECO:0007669"/>
    <property type="project" value="TreeGrafter"/>
</dbReference>
<evidence type="ECO:0000259" key="2">
    <source>
        <dbReference type="Pfam" id="PF00561"/>
    </source>
</evidence>
<sequence length="286" mass="31220">MSETRHNATTDWTNTPHGLEMRVLQRPGTALHYWSGGKPGGTPVTFLHGATMDHRMFNAQVPGVLGHRRALVWDARGHGRSQPFGPGGTGIEDHVEDLVAILDDAGVEQTIIVGQSMGGYIAQHAIRLHPHRFRALVVVGCTPIAAPLSAMDWLILRLTYLSFGLMPRGALRTMFAAATSVRDDVRAYAVDAIGQVGRRATVQIFAAVATALSRRGLPGFRVEVPFLLTHGERDGTGNIRKDGPGWAASDPRIRYVVIPDAGHNANQDNPEVFNREFHRFLAEFGD</sequence>
<evidence type="ECO:0000256" key="1">
    <source>
        <dbReference type="ARBA" id="ARBA00022801"/>
    </source>
</evidence>
<feature type="domain" description="AB hydrolase-1" evidence="2">
    <location>
        <begin position="43"/>
        <end position="269"/>
    </location>
</feature>
<name>A0A2W2HR25_9ACTN</name>
<gene>
    <name evidence="3" type="ORF">C1I98_07070</name>
</gene>
<dbReference type="Pfam" id="PF00561">
    <property type="entry name" value="Abhydrolase_1"/>
    <property type="match status" value="1"/>
</dbReference>
<accession>A0A2W2HR25</accession>
<dbReference type="RefSeq" id="WP_111166269.1">
    <property type="nucleotide sequence ID" value="NZ_POUA01000034.1"/>
</dbReference>
<dbReference type="EMBL" id="POUA01000034">
    <property type="protein sequence ID" value="PZG52248.1"/>
    <property type="molecule type" value="Genomic_DNA"/>
</dbReference>
<keyword evidence="4" id="KW-1185">Reference proteome</keyword>
<keyword evidence="1 3" id="KW-0378">Hydrolase</keyword>
<dbReference type="PANTHER" id="PTHR43798:SF31">
    <property type="entry name" value="AB HYDROLASE SUPERFAMILY PROTEIN YCLE"/>
    <property type="match status" value="1"/>
</dbReference>
<dbReference type="InterPro" id="IPR000073">
    <property type="entry name" value="AB_hydrolase_1"/>
</dbReference>
<proteinExistence type="predicted"/>
<reference evidence="3 4" key="1">
    <citation type="submission" date="2018-01" db="EMBL/GenBank/DDBJ databases">
        <title>Draft genome sequence of Sphaerisporangium sp. 7K107.</title>
        <authorList>
            <person name="Sahin N."/>
            <person name="Saygin H."/>
            <person name="Ay H."/>
        </authorList>
    </citation>
    <scope>NUCLEOTIDE SEQUENCE [LARGE SCALE GENOMIC DNA]</scope>
    <source>
        <strain evidence="3 4">7K107</strain>
    </source>
</reference>
<dbReference type="Gene3D" id="3.40.50.1820">
    <property type="entry name" value="alpha/beta hydrolase"/>
    <property type="match status" value="1"/>
</dbReference>
<dbReference type="Proteomes" id="UP000248544">
    <property type="component" value="Unassembled WGS sequence"/>
</dbReference>
<dbReference type="InterPro" id="IPR029058">
    <property type="entry name" value="AB_hydrolase_fold"/>
</dbReference>
<dbReference type="InterPro" id="IPR050266">
    <property type="entry name" value="AB_hydrolase_sf"/>
</dbReference>
<dbReference type="AlphaFoldDB" id="A0A2W2HR25"/>
<evidence type="ECO:0000313" key="4">
    <source>
        <dbReference type="Proteomes" id="UP000248544"/>
    </source>
</evidence>
<dbReference type="GO" id="GO:0016787">
    <property type="term" value="F:hydrolase activity"/>
    <property type="evidence" value="ECO:0007669"/>
    <property type="project" value="UniProtKB-KW"/>
</dbReference>
<dbReference type="SUPFAM" id="SSF53474">
    <property type="entry name" value="alpha/beta-Hydrolases"/>
    <property type="match status" value="1"/>
</dbReference>
<protein>
    <submittedName>
        <fullName evidence="3">Alpha/beta hydrolase</fullName>
    </submittedName>
</protein>
<evidence type="ECO:0000313" key="3">
    <source>
        <dbReference type="EMBL" id="PZG52248.1"/>
    </source>
</evidence>
<comment type="caution">
    <text evidence="3">The sequence shown here is derived from an EMBL/GenBank/DDBJ whole genome shotgun (WGS) entry which is preliminary data.</text>
</comment>